<dbReference type="SUPFAM" id="SSF49599">
    <property type="entry name" value="TRAF domain-like"/>
    <property type="match status" value="1"/>
</dbReference>
<dbReference type="PANTHER" id="PTHR26379:SF474">
    <property type="entry name" value="OS08G0228200 PROTEIN"/>
    <property type="match status" value="1"/>
</dbReference>
<accession>A0AAV5FNX9</accession>
<evidence type="ECO:0000256" key="1">
    <source>
        <dbReference type="ARBA" id="ARBA00004906"/>
    </source>
</evidence>
<gene>
    <name evidence="4" type="primary">gb25542</name>
    <name evidence="4" type="ORF">PR202_gb25542</name>
</gene>
<dbReference type="InterPro" id="IPR045005">
    <property type="entry name" value="BPM1-6"/>
</dbReference>
<protein>
    <submittedName>
        <fullName evidence="4">Uncharacterized protein</fullName>
    </submittedName>
</protein>
<comment type="pathway">
    <text evidence="1">Protein modification; protein ubiquitination.</text>
</comment>
<dbReference type="Pfam" id="PF22486">
    <property type="entry name" value="MATH_2"/>
    <property type="match status" value="1"/>
</dbReference>
<evidence type="ECO:0000259" key="2">
    <source>
        <dbReference type="PROSITE" id="PS50097"/>
    </source>
</evidence>
<dbReference type="AlphaFoldDB" id="A0AAV5FNX9"/>
<dbReference type="InterPro" id="IPR000210">
    <property type="entry name" value="BTB/POZ_dom"/>
</dbReference>
<dbReference type="Proteomes" id="UP001054889">
    <property type="component" value="Unassembled WGS sequence"/>
</dbReference>
<evidence type="ECO:0000313" key="5">
    <source>
        <dbReference type="Proteomes" id="UP001054889"/>
    </source>
</evidence>
<dbReference type="PROSITE" id="PS50097">
    <property type="entry name" value="BTB"/>
    <property type="match status" value="1"/>
</dbReference>
<sequence>MAASKESTTTTASRCTPKTARVKHIFEVTGYRLLKGIGVCESIESAPFTVGGYDWYISYCPDGDDGYEDYASIFLVLKTETTTKVRVLYDFRLLNPGTGVSWSVRADSYVFSVECLTTDTADFMKRSELEASFLRDDRLVIECDLTVILGASVSKSRRMCEIQVPPSDVLDNLGKFLESGNGADVTLKVQGEVFHAHKIVLAMRSPVFKAEFLGPMSDQNGKHITLHIEDMQPAVFQALLHFIYNDSLPAMEDLDGEEHG</sequence>
<name>A0AAV5FNX9_ELECO</name>
<comment type="caution">
    <text evidence="4">The sequence shown here is derived from an EMBL/GenBank/DDBJ whole genome shotgun (WGS) entry which is preliminary data.</text>
</comment>
<dbReference type="SMART" id="SM00225">
    <property type="entry name" value="BTB"/>
    <property type="match status" value="1"/>
</dbReference>
<feature type="domain" description="MATH" evidence="3">
    <location>
        <begin position="21"/>
        <end position="145"/>
    </location>
</feature>
<reference evidence="4" key="1">
    <citation type="journal article" date="2018" name="DNA Res.">
        <title>Multiple hybrid de novo genome assembly of finger millet, an orphan allotetraploid crop.</title>
        <authorList>
            <person name="Hatakeyama M."/>
            <person name="Aluri S."/>
            <person name="Balachadran M.T."/>
            <person name="Sivarajan S.R."/>
            <person name="Patrignani A."/>
            <person name="Gruter S."/>
            <person name="Poveda L."/>
            <person name="Shimizu-Inatsugi R."/>
            <person name="Baeten J."/>
            <person name="Francoijs K.J."/>
            <person name="Nataraja K.N."/>
            <person name="Reddy Y.A.N."/>
            <person name="Phadnis S."/>
            <person name="Ravikumar R.L."/>
            <person name="Schlapbach R."/>
            <person name="Sreeman S.M."/>
            <person name="Shimizu K.K."/>
        </authorList>
    </citation>
    <scope>NUCLEOTIDE SEQUENCE</scope>
</reference>
<feature type="domain" description="BTB" evidence="2">
    <location>
        <begin position="183"/>
        <end position="252"/>
    </location>
</feature>
<dbReference type="GO" id="GO:0016567">
    <property type="term" value="P:protein ubiquitination"/>
    <property type="evidence" value="ECO:0007669"/>
    <property type="project" value="InterPro"/>
</dbReference>
<organism evidence="4 5">
    <name type="scientific">Eleusine coracana subsp. coracana</name>
    <dbReference type="NCBI Taxonomy" id="191504"/>
    <lineage>
        <taxon>Eukaryota</taxon>
        <taxon>Viridiplantae</taxon>
        <taxon>Streptophyta</taxon>
        <taxon>Embryophyta</taxon>
        <taxon>Tracheophyta</taxon>
        <taxon>Spermatophyta</taxon>
        <taxon>Magnoliopsida</taxon>
        <taxon>Liliopsida</taxon>
        <taxon>Poales</taxon>
        <taxon>Poaceae</taxon>
        <taxon>PACMAD clade</taxon>
        <taxon>Chloridoideae</taxon>
        <taxon>Cynodonteae</taxon>
        <taxon>Eleusininae</taxon>
        <taxon>Eleusine</taxon>
    </lineage>
</organism>
<reference evidence="4" key="2">
    <citation type="submission" date="2021-12" db="EMBL/GenBank/DDBJ databases">
        <title>Resequencing data analysis of finger millet.</title>
        <authorList>
            <person name="Hatakeyama M."/>
            <person name="Aluri S."/>
            <person name="Balachadran M.T."/>
            <person name="Sivarajan S.R."/>
            <person name="Poveda L."/>
            <person name="Shimizu-Inatsugi R."/>
            <person name="Schlapbach R."/>
            <person name="Sreeman S.M."/>
            <person name="Shimizu K.K."/>
        </authorList>
    </citation>
    <scope>NUCLEOTIDE SEQUENCE</scope>
</reference>
<dbReference type="Gene3D" id="3.30.710.10">
    <property type="entry name" value="Potassium Channel Kv1.1, Chain A"/>
    <property type="match status" value="1"/>
</dbReference>
<dbReference type="PROSITE" id="PS50144">
    <property type="entry name" value="MATH"/>
    <property type="match status" value="1"/>
</dbReference>
<evidence type="ECO:0000259" key="3">
    <source>
        <dbReference type="PROSITE" id="PS50144"/>
    </source>
</evidence>
<dbReference type="EMBL" id="BQKI01000090">
    <property type="protein sequence ID" value="GJN36662.1"/>
    <property type="molecule type" value="Genomic_DNA"/>
</dbReference>
<dbReference type="InterPro" id="IPR002083">
    <property type="entry name" value="MATH/TRAF_dom"/>
</dbReference>
<dbReference type="Pfam" id="PF00651">
    <property type="entry name" value="BTB"/>
    <property type="match status" value="1"/>
</dbReference>
<evidence type="ECO:0000313" key="4">
    <source>
        <dbReference type="EMBL" id="GJN36662.1"/>
    </source>
</evidence>
<dbReference type="InterPro" id="IPR008974">
    <property type="entry name" value="TRAF-like"/>
</dbReference>
<dbReference type="Gene3D" id="2.60.210.10">
    <property type="entry name" value="Apoptosis, Tumor Necrosis Factor Receptor Associated Protein 2, Chain A"/>
    <property type="match status" value="1"/>
</dbReference>
<dbReference type="SUPFAM" id="SSF54695">
    <property type="entry name" value="POZ domain"/>
    <property type="match status" value="1"/>
</dbReference>
<dbReference type="PANTHER" id="PTHR26379">
    <property type="entry name" value="BTB/POZ AND MATH DOMAIN-CONTAINING PROTEIN 1"/>
    <property type="match status" value="1"/>
</dbReference>
<dbReference type="CDD" id="cd00121">
    <property type="entry name" value="MATH"/>
    <property type="match status" value="1"/>
</dbReference>
<dbReference type="InterPro" id="IPR011333">
    <property type="entry name" value="SKP1/BTB/POZ_sf"/>
</dbReference>
<proteinExistence type="predicted"/>
<keyword evidence="5" id="KW-1185">Reference proteome</keyword>